<evidence type="ECO:0000256" key="6">
    <source>
        <dbReference type="RuleBase" id="RU365009"/>
    </source>
</evidence>
<dbReference type="Pfam" id="PF01185">
    <property type="entry name" value="Hydrophobin"/>
    <property type="match status" value="1"/>
</dbReference>
<evidence type="ECO:0000256" key="3">
    <source>
        <dbReference type="ARBA" id="ARBA00022512"/>
    </source>
</evidence>
<dbReference type="SMART" id="SM00075">
    <property type="entry name" value="HYDRO"/>
    <property type="match status" value="1"/>
</dbReference>
<keyword evidence="9" id="KW-1185">Reference proteome</keyword>
<evidence type="ECO:0000256" key="5">
    <source>
        <dbReference type="ARBA" id="ARBA00023157"/>
    </source>
</evidence>
<dbReference type="Proteomes" id="UP000076727">
    <property type="component" value="Unassembled WGS sequence"/>
</dbReference>
<evidence type="ECO:0000313" key="9">
    <source>
        <dbReference type="Proteomes" id="UP000076727"/>
    </source>
</evidence>
<evidence type="ECO:0000256" key="7">
    <source>
        <dbReference type="SAM" id="Phobius"/>
    </source>
</evidence>
<sequence length="173" mass="17632">MRTPQSQTRVTRLHLPPPTALRHSPSFGLRHHPPFLQLPNSTAMQFVLTFISALLAAIFVNATPVSYGVDVSADAKVGASLFRRGGSSGGAGSCNAGANYCCNSVTNASNADESTTGILNAIGVDLSDTLNNVGLGCTSLVGGASCSTNALCCENNTFSGLIAVGCTPISLDA</sequence>
<dbReference type="AlphaFoldDB" id="A0A165NY92"/>
<comment type="similarity">
    <text evidence="2 6">Belongs to the fungal hydrophobin family.</text>
</comment>
<keyword evidence="3 6" id="KW-0134">Cell wall</keyword>
<dbReference type="EMBL" id="KV429075">
    <property type="protein sequence ID" value="KZT67523.1"/>
    <property type="molecule type" value="Genomic_DNA"/>
</dbReference>
<accession>A0A165NY92</accession>
<proteinExistence type="inferred from homology"/>
<dbReference type="GO" id="GO:0005199">
    <property type="term" value="F:structural constituent of cell wall"/>
    <property type="evidence" value="ECO:0007669"/>
    <property type="project" value="InterPro"/>
</dbReference>
<keyword evidence="4 6" id="KW-0964">Secreted</keyword>
<keyword evidence="5 6" id="KW-1015">Disulfide bond</keyword>
<feature type="transmembrane region" description="Helical" evidence="7">
    <location>
        <begin position="43"/>
        <end position="62"/>
    </location>
</feature>
<dbReference type="OrthoDB" id="4225815at2759"/>
<evidence type="ECO:0000256" key="4">
    <source>
        <dbReference type="ARBA" id="ARBA00022525"/>
    </source>
</evidence>
<evidence type="ECO:0000256" key="1">
    <source>
        <dbReference type="ARBA" id="ARBA00004191"/>
    </source>
</evidence>
<organism evidence="8 9">
    <name type="scientific">Daedalea quercina L-15889</name>
    <dbReference type="NCBI Taxonomy" id="1314783"/>
    <lineage>
        <taxon>Eukaryota</taxon>
        <taxon>Fungi</taxon>
        <taxon>Dikarya</taxon>
        <taxon>Basidiomycota</taxon>
        <taxon>Agaricomycotina</taxon>
        <taxon>Agaricomycetes</taxon>
        <taxon>Polyporales</taxon>
        <taxon>Fomitopsis</taxon>
    </lineage>
</organism>
<protein>
    <recommendedName>
        <fullName evidence="6">Hydrophobin</fullName>
    </recommendedName>
</protein>
<dbReference type="CDD" id="cd23507">
    <property type="entry name" value="hydrophobin_I"/>
    <property type="match status" value="1"/>
</dbReference>
<comment type="subcellular location">
    <subcellularLocation>
        <location evidence="1 6">Secreted</location>
        <location evidence="1 6">Cell wall</location>
    </subcellularLocation>
</comment>
<dbReference type="InterPro" id="IPR001338">
    <property type="entry name" value="Class_I_Hydrophobin"/>
</dbReference>
<name>A0A165NY92_9APHY</name>
<keyword evidence="7" id="KW-0812">Transmembrane</keyword>
<keyword evidence="7" id="KW-1133">Transmembrane helix</keyword>
<evidence type="ECO:0000256" key="2">
    <source>
        <dbReference type="ARBA" id="ARBA00010446"/>
    </source>
</evidence>
<keyword evidence="7" id="KW-0472">Membrane</keyword>
<evidence type="ECO:0000313" key="8">
    <source>
        <dbReference type="EMBL" id="KZT67523.1"/>
    </source>
</evidence>
<reference evidence="8 9" key="1">
    <citation type="journal article" date="2016" name="Mol. Biol. Evol.">
        <title>Comparative Genomics of Early-Diverging Mushroom-Forming Fungi Provides Insights into the Origins of Lignocellulose Decay Capabilities.</title>
        <authorList>
            <person name="Nagy L.G."/>
            <person name="Riley R."/>
            <person name="Tritt A."/>
            <person name="Adam C."/>
            <person name="Daum C."/>
            <person name="Floudas D."/>
            <person name="Sun H."/>
            <person name="Yadav J.S."/>
            <person name="Pangilinan J."/>
            <person name="Larsson K.H."/>
            <person name="Matsuura K."/>
            <person name="Barry K."/>
            <person name="Labutti K."/>
            <person name="Kuo R."/>
            <person name="Ohm R.A."/>
            <person name="Bhattacharya S.S."/>
            <person name="Shirouzu T."/>
            <person name="Yoshinaga Y."/>
            <person name="Martin F.M."/>
            <person name="Grigoriev I.V."/>
            <person name="Hibbett D.S."/>
        </authorList>
    </citation>
    <scope>NUCLEOTIDE SEQUENCE [LARGE SCALE GENOMIC DNA]</scope>
    <source>
        <strain evidence="8 9">L-15889</strain>
    </source>
</reference>
<dbReference type="GO" id="GO:0009277">
    <property type="term" value="C:fungal-type cell wall"/>
    <property type="evidence" value="ECO:0007669"/>
    <property type="project" value="InterPro"/>
</dbReference>
<gene>
    <name evidence="8" type="ORF">DAEQUDRAFT_728960</name>
</gene>
<dbReference type="STRING" id="1314783.A0A165NY92"/>
<keyword evidence="6" id="KW-0732">Signal</keyword>